<dbReference type="AlphaFoldDB" id="A0A7H0HL01"/>
<protein>
    <submittedName>
        <fullName evidence="1">AlpA family phage regulatory protein</fullName>
    </submittedName>
</protein>
<keyword evidence="2" id="KW-1185">Reference proteome</keyword>
<dbReference type="EMBL" id="CP060790">
    <property type="protein sequence ID" value="QNP61217.1"/>
    <property type="molecule type" value="Genomic_DNA"/>
</dbReference>
<dbReference type="Gene3D" id="1.10.238.160">
    <property type="match status" value="1"/>
</dbReference>
<evidence type="ECO:0000313" key="1">
    <source>
        <dbReference type="EMBL" id="QNP61217.1"/>
    </source>
</evidence>
<dbReference type="Proteomes" id="UP000516057">
    <property type="component" value="Chromosome"/>
</dbReference>
<evidence type="ECO:0000313" key="2">
    <source>
        <dbReference type="Proteomes" id="UP000516057"/>
    </source>
</evidence>
<sequence>MIQPTQATNPLKPEPRATLPKVFAPRLATEIPSFDELPDSALARQSQLVRDPKHPTRPTPLPFSPATFWRKVKDGTFPKPVKLSARITAWRVGDVREWIAAQGAE</sequence>
<dbReference type="Pfam" id="PF05930">
    <property type="entry name" value="Phage_AlpA"/>
    <property type="match status" value="1"/>
</dbReference>
<name>A0A7H0HL01_9BURK</name>
<proteinExistence type="predicted"/>
<dbReference type="InterPro" id="IPR010260">
    <property type="entry name" value="AlpA"/>
</dbReference>
<organism evidence="1 2">
    <name type="scientific">Paenacidovorax monticola</name>
    <dbReference type="NCBI Taxonomy" id="1926868"/>
    <lineage>
        <taxon>Bacteria</taxon>
        <taxon>Pseudomonadati</taxon>
        <taxon>Pseudomonadota</taxon>
        <taxon>Betaproteobacteria</taxon>
        <taxon>Burkholderiales</taxon>
        <taxon>Comamonadaceae</taxon>
        <taxon>Paenacidovorax</taxon>
    </lineage>
</organism>
<dbReference type="KEGG" id="amon:H9L24_01470"/>
<gene>
    <name evidence="1" type="ORF">H9L24_01470</name>
</gene>
<reference evidence="1 2" key="1">
    <citation type="submission" date="2020-08" db="EMBL/GenBank/DDBJ databases">
        <title>Genome sequence of Acidovorax monticola KACC 19171T.</title>
        <authorList>
            <person name="Hyun D.-W."/>
            <person name="Bae J.-W."/>
        </authorList>
    </citation>
    <scope>NUCLEOTIDE SEQUENCE [LARGE SCALE GENOMIC DNA]</scope>
    <source>
        <strain evidence="1 2">KACC 19171</strain>
    </source>
</reference>
<accession>A0A7H0HL01</accession>